<dbReference type="AlphaFoldDB" id="A0A8S9SJA7"/>
<proteinExistence type="predicted"/>
<gene>
    <name evidence="1" type="ORF">F2Q69_00034508</name>
</gene>
<evidence type="ECO:0000313" key="2">
    <source>
        <dbReference type="Proteomes" id="UP000712600"/>
    </source>
</evidence>
<reference evidence="1" key="1">
    <citation type="submission" date="2019-12" db="EMBL/GenBank/DDBJ databases">
        <title>Genome sequencing and annotation of Brassica cretica.</title>
        <authorList>
            <person name="Studholme D.J."/>
            <person name="Sarris P."/>
        </authorList>
    </citation>
    <scope>NUCLEOTIDE SEQUENCE</scope>
    <source>
        <strain evidence="1">PFS-109/04</strain>
        <tissue evidence="1">Leaf</tissue>
    </source>
</reference>
<name>A0A8S9SJA7_BRACR</name>
<sequence length="166" mass="17814">MVTPGVGFGLLMEGQSFTMDLPVPGGGVSIGGRMRLVLILTTEIPPVKRSLPEMCGREVLPGAGPMSRPDFHFGQSRSALGSGSGWSLGNIAMTRLSVRSCSVYWLRNGAFQTGSEASSQETHRKVRCVGPVFQSYHKETNSKIKLASWIVFVTYGLKCSGLMGSN</sequence>
<dbReference type="Proteomes" id="UP000712600">
    <property type="component" value="Unassembled WGS sequence"/>
</dbReference>
<dbReference type="EMBL" id="QGKX02000004">
    <property type="protein sequence ID" value="KAF3601872.1"/>
    <property type="molecule type" value="Genomic_DNA"/>
</dbReference>
<accession>A0A8S9SJA7</accession>
<protein>
    <submittedName>
        <fullName evidence="1">Uncharacterized protein</fullName>
    </submittedName>
</protein>
<comment type="caution">
    <text evidence="1">The sequence shown here is derived from an EMBL/GenBank/DDBJ whole genome shotgun (WGS) entry which is preliminary data.</text>
</comment>
<evidence type="ECO:0000313" key="1">
    <source>
        <dbReference type="EMBL" id="KAF3601872.1"/>
    </source>
</evidence>
<organism evidence="1 2">
    <name type="scientific">Brassica cretica</name>
    <name type="common">Mustard</name>
    <dbReference type="NCBI Taxonomy" id="69181"/>
    <lineage>
        <taxon>Eukaryota</taxon>
        <taxon>Viridiplantae</taxon>
        <taxon>Streptophyta</taxon>
        <taxon>Embryophyta</taxon>
        <taxon>Tracheophyta</taxon>
        <taxon>Spermatophyta</taxon>
        <taxon>Magnoliopsida</taxon>
        <taxon>eudicotyledons</taxon>
        <taxon>Gunneridae</taxon>
        <taxon>Pentapetalae</taxon>
        <taxon>rosids</taxon>
        <taxon>malvids</taxon>
        <taxon>Brassicales</taxon>
        <taxon>Brassicaceae</taxon>
        <taxon>Brassiceae</taxon>
        <taxon>Brassica</taxon>
    </lineage>
</organism>